<dbReference type="GO" id="GO:0006412">
    <property type="term" value="P:translation"/>
    <property type="evidence" value="ECO:0007669"/>
    <property type="project" value="InterPro"/>
</dbReference>
<dbReference type="AlphaFoldDB" id="U5NF42"/>
<dbReference type="OrthoDB" id="9803965at2"/>
<dbReference type="RefSeq" id="WP_022769782.1">
    <property type="nucleotide sequence ID" value="NC_022575.1"/>
</dbReference>
<dbReference type="Gene3D" id="3.30.230.10">
    <property type="match status" value="1"/>
</dbReference>
<dbReference type="PANTHER" id="PTHR21569">
    <property type="entry name" value="RIBOSOMAL PROTEIN S9"/>
    <property type="match status" value="1"/>
</dbReference>
<accession>U5NF42</accession>
<keyword evidence="7" id="KW-1185">Reference proteome</keyword>
<dbReference type="Proteomes" id="UP000017119">
    <property type="component" value="Chromosome"/>
</dbReference>
<evidence type="ECO:0000313" key="6">
    <source>
        <dbReference type="EMBL" id="AGX88784.1"/>
    </source>
</evidence>
<evidence type="ECO:0000256" key="2">
    <source>
        <dbReference type="ARBA" id="ARBA00022980"/>
    </source>
</evidence>
<dbReference type="KEGG" id="mpv:PRV_01755"/>
<evidence type="ECO:0000313" key="7">
    <source>
        <dbReference type="Proteomes" id="UP000017119"/>
    </source>
</evidence>
<keyword evidence="3 4" id="KW-0687">Ribonucleoprotein</keyword>
<dbReference type="InterPro" id="IPR020574">
    <property type="entry name" value="Ribosomal_uS9_CS"/>
</dbReference>
<dbReference type="InterPro" id="IPR020568">
    <property type="entry name" value="Ribosomal_Su5_D2-typ_SF"/>
</dbReference>
<sequence>MLEIRSYSKRKKSRVNVVLTPLEDSKEHKMEIFVGNSKNRKMLTPLDYFNDKYLIPILFSPFAFLPAKHLEQKYSIKAYVKGGGLSSQAKSLTLALARALLKYFPEIKTSLRRANLLTQDSRVKERKKIGKYKARRSPQFTKR</sequence>
<keyword evidence="2 4" id="KW-0689">Ribosomal protein</keyword>
<dbReference type="STRING" id="1403316.PRV_01755"/>
<gene>
    <name evidence="6" type="ORF">PRV_01755</name>
</gene>
<dbReference type="PANTHER" id="PTHR21569:SF1">
    <property type="entry name" value="SMALL RIBOSOMAL SUBUNIT PROTEIN US9M"/>
    <property type="match status" value="1"/>
</dbReference>
<dbReference type="GO" id="GO:0003735">
    <property type="term" value="F:structural constituent of ribosome"/>
    <property type="evidence" value="ECO:0007669"/>
    <property type="project" value="InterPro"/>
</dbReference>
<evidence type="ECO:0000256" key="1">
    <source>
        <dbReference type="ARBA" id="ARBA00005251"/>
    </source>
</evidence>
<dbReference type="GO" id="GO:0003723">
    <property type="term" value="F:RNA binding"/>
    <property type="evidence" value="ECO:0007669"/>
    <property type="project" value="TreeGrafter"/>
</dbReference>
<comment type="similarity">
    <text evidence="1 4">Belongs to the universal ribosomal protein uS9 family.</text>
</comment>
<evidence type="ECO:0000256" key="3">
    <source>
        <dbReference type="ARBA" id="ARBA00023274"/>
    </source>
</evidence>
<evidence type="ECO:0000256" key="4">
    <source>
        <dbReference type="RuleBase" id="RU003815"/>
    </source>
</evidence>
<dbReference type="GO" id="GO:0022627">
    <property type="term" value="C:cytosolic small ribosomal subunit"/>
    <property type="evidence" value="ECO:0007669"/>
    <property type="project" value="TreeGrafter"/>
</dbReference>
<proteinExistence type="inferred from homology"/>
<name>U5NF42_9MOLU</name>
<dbReference type="HOGENOM" id="CLU_046483_2_1_14"/>
<dbReference type="Pfam" id="PF00380">
    <property type="entry name" value="Ribosomal_S9"/>
    <property type="match status" value="1"/>
</dbReference>
<dbReference type="InterPro" id="IPR014721">
    <property type="entry name" value="Ribsml_uS5_D2-typ_fold_subgr"/>
</dbReference>
<dbReference type="SUPFAM" id="SSF54211">
    <property type="entry name" value="Ribosomal protein S5 domain 2-like"/>
    <property type="match status" value="1"/>
</dbReference>
<protein>
    <recommendedName>
        <fullName evidence="5">30S ribosomal protein S9</fullName>
    </recommendedName>
</protein>
<dbReference type="InterPro" id="IPR000754">
    <property type="entry name" value="Ribosomal_uS9"/>
</dbReference>
<evidence type="ECO:0000256" key="5">
    <source>
        <dbReference type="RuleBase" id="RU003816"/>
    </source>
</evidence>
<reference evidence="6 7" key="1">
    <citation type="journal article" date="2013" name="Genome Announc.">
        <title>Genome Sequence of Mycoplasma parvum (Formerly Eperythrozoon parvum), a Diminutive Hemoplasma of the Pig.</title>
        <authorList>
            <person name="do Nascimento N.C."/>
            <person name="Dos Santos A.P."/>
            <person name="Chu Y."/>
            <person name="Guimaraes A.M."/>
            <person name="Pagliaro A."/>
            <person name="Messick J.B."/>
        </authorList>
    </citation>
    <scope>NUCLEOTIDE SEQUENCE [LARGE SCALE GENOMIC DNA]</scope>
    <source>
        <strain evidence="6 7">Indiana</strain>
    </source>
</reference>
<dbReference type="PROSITE" id="PS00360">
    <property type="entry name" value="RIBOSOMAL_S9"/>
    <property type="match status" value="1"/>
</dbReference>
<dbReference type="EMBL" id="CP006771">
    <property type="protein sequence ID" value="AGX88784.1"/>
    <property type="molecule type" value="Genomic_DNA"/>
</dbReference>
<organism evidence="6 7">
    <name type="scientific">Mycoplasma parvum str. Indiana</name>
    <dbReference type="NCBI Taxonomy" id="1403316"/>
    <lineage>
        <taxon>Bacteria</taxon>
        <taxon>Bacillati</taxon>
        <taxon>Mycoplasmatota</taxon>
        <taxon>Mollicutes</taxon>
        <taxon>Mycoplasmataceae</taxon>
        <taxon>Mycoplasma</taxon>
    </lineage>
</organism>
<dbReference type="PATRIC" id="fig|1403316.3.peg.319"/>